<proteinExistence type="predicted"/>
<dbReference type="InterPro" id="IPR015943">
    <property type="entry name" value="WD40/YVTN_repeat-like_dom_sf"/>
</dbReference>
<dbReference type="Proteomes" id="UP001165366">
    <property type="component" value="Unassembled WGS sequence"/>
</dbReference>
<dbReference type="RefSeq" id="WP_237856686.1">
    <property type="nucleotide sequence ID" value="NZ_JAKLWS010000099.1"/>
</dbReference>
<name>A0ABS9KJU8_9BACT</name>
<comment type="caution">
    <text evidence="1">The sequence shown here is derived from an EMBL/GenBank/DDBJ whole genome shotgun (WGS) entry which is preliminary data.</text>
</comment>
<gene>
    <name evidence="1" type="ORF">L6773_21380</name>
</gene>
<evidence type="ECO:0000313" key="2">
    <source>
        <dbReference type="Proteomes" id="UP001165366"/>
    </source>
</evidence>
<reference evidence="1" key="1">
    <citation type="submission" date="2022-01" db="EMBL/GenBank/DDBJ databases">
        <authorList>
            <person name="Wang Y."/>
        </authorList>
    </citation>
    <scope>NUCLEOTIDE SEQUENCE</scope>
    <source>
        <strain evidence="1">WB101</strain>
    </source>
</reference>
<keyword evidence="2" id="KW-1185">Reference proteome</keyword>
<protein>
    <recommendedName>
        <fullName evidence="3">S9 family peptidase</fullName>
    </recommendedName>
</protein>
<evidence type="ECO:0008006" key="3">
    <source>
        <dbReference type="Google" id="ProtNLM"/>
    </source>
</evidence>
<dbReference type="SUPFAM" id="SSF75011">
    <property type="entry name" value="3-carboxy-cis,cis-mucoante lactonizing enzyme"/>
    <property type="match status" value="1"/>
</dbReference>
<accession>A0ABS9KJU8</accession>
<sequence>QERIKLEQIRESLIQQGFLQQSVQTVDPEAQTSGFVLSEAWYTKKRLRSRTLSSRSTDFSPDGRRFYILGRDTENVAEYHLDDPWQIDTAEYVRDFSTSGEIGTASQEEEASHGLYVRKTDGRRMWVLNRTEIWEYTLSDPWNVSSATQTGYQDLSDDVVRGHDMDFKPDGSVLYVDDRILGVVHQFELSSDWDVETASLDYVFDISDIQEAVRGTQFSPDGKKMFMMDTRRQEVLEFNVSTPYDLRSGSFVGTFGVASEAASPEGLTFKPDLTTFYVTSNGDNIVHQY</sequence>
<dbReference type="EMBL" id="JAKLWS010000099">
    <property type="protein sequence ID" value="MCG2591131.1"/>
    <property type="molecule type" value="Genomic_DNA"/>
</dbReference>
<organism evidence="1 2">
    <name type="scientific">Rhodohalobacter sulfatireducens</name>
    <dbReference type="NCBI Taxonomy" id="2911366"/>
    <lineage>
        <taxon>Bacteria</taxon>
        <taxon>Pseudomonadati</taxon>
        <taxon>Balneolota</taxon>
        <taxon>Balneolia</taxon>
        <taxon>Balneolales</taxon>
        <taxon>Balneolaceae</taxon>
        <taxon>Rhodohalobacter</taxon>
    </lineage>
</organism>
<feature type="non-terminal residue" evidence="1">
    <location>
        <position position="1"/>
    </location>
</feature>
<reference evidence="1" key="2">
    <citation type="submission" date="2024-05" db="EMBL/GenBank/DDBJ databases">
        <title>Rhodohalobacter halophilus gen. nov., sp. nov., a moderately halophilic member of the family Balneolaceae.</title>
        <authorList>
            <person name="Xia J."/>
        </authorList>
    </citation>
    <scope>NUCLEOTIDE SEQUENCE</scope>
    <source>
        <strain evidence="1">WB101</strain>
    </source>
</reference>
<dbReference type="Gene3D" id="2.130.10.10">
    <property type="entry name" value="YVTN repeat-like/Quinoprotein amine dehydrogenase"/>
    <property type="match status" value="1"/>
</dbReference>
<feature type="non-terminal residue" evidence="1">
    <location>
        <position position="289"/>
    </location>
</feature>
<evidence type="ECO:0000313" key="1">
    <source>
        <dbReference type="EMBL" id="MCG2591131.1"/>
    </source>
</evidence>